<dbReference type="PANTHER" id="PTHR38110">
    <property type="entry name" value="CHROMOSOME 23, WHOLE GENOME SHOTGUN SEQUENCE"/>
    <property type="match status" value="1"/>
</dbReference>
<organism evidence="2 3">
    <name type="scientific">Mycena pura</name>
    <dbReference type="NCBI Taxonomy" id="153505"/>
    <lineage>
        <taxon>Eukaryota</taxon>
        <taxon>Fungi</taxon>
        <taxon>Dikarya</taxon>
        <taxon>Basidiomycota</taxon>
        <taxon>Agaricomycotina</taxon>
        <taxon>Agaricomycetes</taxon>
        <taxon>Agaricomycetidae</taxon>
        <taxon>Agaricales</taxon>
        <taxon>Marasmiineae</taxon>
        <taxon>Mycenaceae</taxon>
        <taxon>Mycena</taxon>
    </lineage>
</organism>
<dbReference type="InterPro" id="IPR049449">
    <property type="entry name" value="TesB_ACOT8-like_N"/>
</dbReference>
<feature type="domain" description="Acyl-CoA thioesterase-like N-terminal HotDog" evidence="1">
    <location>
        <begin position="43"/>
        <end position="102"/>
    </location>
</feature>
<dbReference type="InterPro" id="IPR042171">
    <property type="entry name" value="Acyl-CoA_hotdog"/>
</dbReference>
<comment type="caution">
    <text evidence="2">The sequence shown here is derived from an EMBL/GenBank/DDBJ whole genome shotgun (WGS) entry which is preliminary data.</text>
</comment>
<accession>A0AAD6VJJ3</accession>
<dbReference type="InterPro" id="IPR052389">
    <property type="entry name" value="Sec_Metab_Biosynth-Assoc"/>
</dbReference>
<dbReference type="Gene3D" id="2.40.160.210">
    <property type="entry name" value="Acyl-CoA thioesterase, double hotdog domain"/>
    <property type="match status" value="1"/>
</dbReference>
<gene>
    <name evidence="2" type="ORF">GGX14DRAFT_444572</name>
</gene>
<dbReference type="PANTHER" id="PTHR38110:SF1">
    <property type="entry name" value="THIOESTERASE DOMAIN-CONTAINING PROTEIN"/>
    <property type="match status" value="1"/>
</dbReference>
<protein>
    <submittedName>
        <fullName evidence="2">Thioesterase-like superfamily-domain-containing protein</fullName>
    </submittedName>
</protein>
<dbReference type="AlphaFoldDB" id="A0AAD6VJJ3"/>
<name>A0AAD6VJJ3_9AGAR</name>
<dbReference type="Proteomes" id="UP001219525">
    <property type="component" value="Unassembled WGS sequence"/>
</dbReference>
<sequence length="331" mass="36080">MAPLGKAISVGYTGQRPSDPATSVYAGTVDAEWTIKRYACIEHQARASAPHRDPIHVTSHFLQQTSVAPFEVWVRTLRQGRGLTNVLADLLQQGRARISVHLIFGTLSPVVRLGLSPTSGYARRHPLHVHPSIAVPTRMQQLWSFAHRVRWARDPDLRAHNRPDGPARTHSGSVGGGGLPWGAWFQLVDPAARITPAAIAFLVDTFPNLPNLLPRAERGGIVDGETWFPTVTMGIEYKAPIPPPSATHAARTVGLYASGTFWGEPQGRHDCYVEVWTAPSELEEGAPRDGWRESQFCLATSTQMALCLPMSANTKATATSNAESAKSRPKL</sequence>
<dbReference type="EMBL" id="JARJCW010000020">
    <property type="protein sequence ID" value="KAJ7213925.1"/>
    <property type="molecule type" value="Genomic_DNA"/>
</dbReference>
<reference evidence="2" key="1">
    <citation type="submission" date="2023-03" db="EMBL/GenBank/DDBJ databases">
        <title>Massive genome expansion in bonnet fungi (Mycena s.s.) driven by repeated elements and novel gene families across ecological guilds.</title>
        <authorList>
            <consortium name="Lawrence Berkeley National Laboratory"/>
            <person name="Harder C.B."/>
            <person name="Miyauchi S."/>
            <person name="Viragh M."/>
            <person name="Kuo A."/>
            <person name="Thoen E."/>
            <person name="Andreopoulos B."/>
            <person name="Lu D."/>
            <person name="Skrede I."/>
            <person name="Drula E."/>
            <person name="Henrissat B."/>
            <person name="Morin E."/>
            <person name="Kohler A."/>
            <person name="Barry K."/>
            <person name="LaButti K."/>
            <person name="Morin E."/>
            <person name="Salamov A."/>
            <person name="Lipzen A."/>
            <person name="Mereny Z."/>
            <person name="Hegedus B."/>
            <person name="Baldrian P."/>
            <person name="Stursova M."/>
            <person name="Weitz H."/>
            <person name="Taylor A."/>
            <person name="Grigoriev I.V."/>
            <person name="Nagy L.G."/>
            <person name="Martin F."/>
            <person name="Kauserud H."/>
        </authorList>
    </citation>
    <scope>NUCLEOTIDE SEQUENCE</scope>
    <source>
        <strain evidence="2">9144</strain>
    </source>
</reference>
<evidence type="ECO:0000313" key="3">
    <source>
        <dbReference type="Proteomes" id="UP001219525"/>
    </source>
</evidence>
<dbReference type="Pfam" id="PF13622">
    <property type="entry name" value="4HBT_3"/>
    <property type="match status" value="1"/>
</dbReference>
<evidence type="ECO:0000313" key="2">
    <source>
        <dbReference type="EMBL" id="KAJ7213925.1"/>
    </source>
</evidence>
<keyword evidence="3" id="KW-1185">Reference proteome</keyword>
<evidence type="ECO:0000259" key="1">
    <source>
        <dbReference type="Pfam" id="PF13622"/>
    </source>
</evidence>
<proteinExistence type="predicted"/>